<dbReference type="FunFam" id="1.10.287.130:FF:000001">
    <property type="entry name" value="Two-component sensor histidine kinase"/>
    <property type="match status" value="1"/>
</dbReference>
<evidence type="ECO:0000256" key="12">
    <source>
        <dbReference type="SAM" id="Phobius"/>
    </source>
</evidence>
<sequence length="520" mass="54424">MSRLRRPRLFPRTLRTRLVLGVIALMAVTFVGIDFATTRALSDFLVARVDQQLDDAGVRYAVSLERDAGGGGNAHADSRGVSAGTLGVRLVNGRVTTAAVVDGGTQDSATAADQSGQNRMLTLSATDQARLAALTPGGSPATVELSGVGSYRVEAFSGQDGDVLVTGLPMRPVEATVHKLGDIELAVFAIALAAAGALGAAWIGLALRPLDRVTRTAERVSSLSLASGDVALSVRVPDEDPRSEVGRVGASLNRMLGHVEDALEKRHAVESRLRTFAADASHELRTPVAAVRGHAELALRSPEPMPDSVRRSLTRIDAESQRMGVIVEDLLLLARLDAGRSLAREEVDLTRLALDAVDDARAAGPAHRWRLDLPERPVVLVGDRHRLAQVVANLLANARIHTPEGTAVTLRVAVPAAPGEAGGKGGAVVLSVTDDGPGMDPELAARAFDRFVRGDKTRSRASGGTGLGLAITRAIVEAHGGQATLTTAPGRTTVELTLPGPVRSESAERPDPTPNEECVG</sequence>
<dbReference type="Pfam" id="PF00672">
    <property type="entry name" value="HAMP"/>
    <property type="match status" value="1"/>
</dbReference>
<dbReference type="InterPro" id="IPR050428">
    <property type="entry name" value="TCS_sensor_his_kinase"/>
</dbReference>
<organism evidence="15 16">
    <name type="scientific">Actinospica acidithermotolerans</name>
    <dbReference type="NCBI Taxonomy" id="2828514"/>
    <lineage>
        <taxon>Bacteria</taxon>
        <taxon>Bacillati</taxon>
        <taxon>Actinomycetota</taxon>
        <taxon>Actinomycetes</taxon>
        <taxon>Catenulisporales</taxon>
        <taxon>Actinospicaceae</taxon>
        <taxon>Actinospica</taxon>
    </lineage>
</organism>
<keyword evidence="5" id="KW-0808">Transferase</keyword>
<keyword evidence="16" id="KW-1185">Reference proteome</keyword>
<feature type="domain" description="Histidine kinase" evidence="13">
    <location>
        <begin position="279"/>
        <end position="502"/>
    </location>
</feature>
<comment type="catalytic activity">
    <reaction evidence="1">
        <text>ATP + protein L-histidine = ADP + protein N-phospho-L-histidine.</text>
        <dbReference type="EC" id="2.7.13.3"/>
    </reaction>
</comment>
<dbReference type="InterPro" id="IPR003661">
    <property type="entry name" value="HisK_dim/P_dom"/>
</dbReference>
<dbReference type="EMBL" id="JAGSOH010000003">
    <property type="protein sequence ID" value="MBR7825041.1"/>
    <property type="molecule type" value="Genomic_DNA"/>
</dbReference>
<dbReference type="SMART" id="SM00387">
    <property type="entry name" value="HATPase_c"/>
    <property type="match status" value="1"/>
</dbReference>
<evidence type="ECO:0000256" key="10">
    <source>
        <dbReference type="ARBA" id="ARBA00023136"/>
    </source>
</evidence>
<evidence type="ECO:0000256" key="2">
    <source>
        <dbReference type="ARBA" id="ARBA00004236"/>
    </source>
</evidence>
<feature type="domain" description="HAMP" evidence="14">
    <location>
        <begin position="204"/>
        <end position="264"/>
    </location>
</feature>
<dbReference type="InterPro" id="IPR005467">
    <property type="entry name" value="His_kinase_dom"/>
</dbReference>
<accession>A0A941IIS1</accession>
<dbReference type="PANTHER" id="PTHR45436">
    <property type="entry name" value="SENSOR HISTIDINE KINASE YKOH"/>
    <property type="match status" value="1"/>
</dbReference>
<evidence type="ECO:0000259" key="14">
    <source>
        <dbReference type="PROSITE" id="PS50885"/>
    </source>
</evidence>
<dbReference type="Gene3D" id="3.30.565.10">
    <property type="entry name" value="Histidine kinase-like ATPase, C-terminal domain"/>
    <property type="match status" value="1"/>
</dbReference>
<comment type="caution">
    <text evidence="15">The sequence shown here is derived from an EMBL/GenBank/DDBJ whole genome shotgun (WGS) entry which is preliminary data.</text>
</comment>
<dbReference type="Gene3D" id="1.10.287.130">
    <property type="match status" value="1"/>
</dbReference>
<dbReference type="CDD" id="cd06225">
    <property type="entry name" value="HAMP"/>
    <property type="match status" value="1"/>
</dbReference>
<dbReference type="GO" id="GO:0000155">
    <property type="term" value="F:phosphorelay sensor kinase activity"/>
    <property type="evidence" value="ECO:0007669"/>
    <property type="project" value="InterPro"/>
</dbReference>
<reference evidence="15" key="1">
    <citation type="submission" date="2021-04" db="EMBL/GenBank/DDBJ databases">
        <title>Genome based classification of Actinospica acidithermotolerans sp. nov., an actinobacterium isolated from an Indonesian hot spring.</title>
        <authorList>
            <person name="Kusuma A.B."/>
            <person name="Putra K.E."/>
            <person name="Nafisah S."/>
            <person name="Loh J."/>
            <person name="Nouioui I."/>
            <person name="Goodfellow M."/>
        </authorList>
    </citation>
    <scope>NUCLEOTIDE SEQUENCE</scope>
    <source>
        <strain evidence="15">MGRD01-02</strain>
    </source>
</reference>
<dbReference type="SUPFAM" id="SSF47384">
    <property type="entry name" value="Homodimeric domain of signal transducing histidine kinase"/>
    <property type="match status" value="1"/>
</dbReference>
<proteinExistence type="predicted"/>
<keyword evidence="8 12" id="KW-1133">Transmembrane helix</keyword>
<dbReference type="InterPro" id="IPR036890">
    <property type="entry name" value="HATPase_C_sf"/>
</dbReference>
<name>A0A941IIS1_9ACTN</name>
<dbReference type="PANTHER" id="PTHR45436:SF5">
    <property type="entry name" value="SENSOR HISTIDINE KINASE TRCS"/>
    <property type="match status" value="1"/>
</dbReference>
<evidence type="ECO:0000256" key="3">
    <source>
        <dbReference type="ARBA" id="ARBA00012438"/>
    </source>
</evidence>
<evidence type="ECO:0000256" key="11">
    <source>
        <dbReference type="SAM" id="MobiDB-lite"/>
    </source>
</evidence>
<keyword evidence="7 15" id="KW-0418">Kinase</keyword>
<evidence type="ECO:0000256" key="1">
    <source>
        <dbReference type="ARBA" id="ARBA00000085"/>
    </source>
</evidence>
<dbReference type="InterPro" id="IPR036097">
    <property type="entry name" value="HisK_dim/P_sf"/>
</dbReference>
<gene>
    <name evidence="15" type="ORF">KDK95_01895</name>
</gene>
<dbReference type="SMART" id="SM00388">
    <property type="entry name" value="HisKA"/>
    <property type="match status" value="1"/>
</dbReference>
<dbReference type="PRINTS" id="PR00344">
    <property type="entry name" value="BCTRLSENSOR"/>
</dbReference>
<keyword evidence="10 12" id="KW-0472">Membrane</keyword>
<dbReference type="SMART" id="SM00304">
    <property type="entry name" value="HAMP"/>
    <property type="match status" value="1"/>
</dbReference>
<dbReference type="InterPro" id="IPR004358">
    <property type="entry name" value="Sig_transdc_His_kin-like_C"/>
</dbReference>
<dbReference type="PROSITE" id="PS50885">
    <property type="entry name" value="HAMP"/>
    <property type="match status" value="1"/>
</dbReference>
<feature type="transmembrane region" description="Helical" evidence="12">
    <location>
        <begin position="185"/>
        <end position="207"/>
    </location>
</feature>
<dbReference type="InterPro" id="IPR003594">
    <property type="entry name" value="HATPase_dom"/>
</dbReference>
<keyword evidence="4" id="KW-0597">Phosphoprotein</keyword>
<dbReference type="Proteomes" id="UP000676325">
    <property type="component" value="Unassembled WGS sequence"/>
</dbReference>
<dbReference type="Gene3D" id="6.10.340.10">
    <property type="match status" value="1"/>
</dbReference>
<dbReference type="CDD" id="cd00075">
    <property type="entry name" value="HATPase"/>
    <property type="match status" value="1"/>
</dbReference>
<feature type="region of interest" description="Disordered" evidence="11">
    <location>
        <begin position="494"/>
        <end position="520"/>
    </location>
</feature>
<evidence type="ECO:0000256" key="6">
    <source>
        <dbReference type="ARBA" id="ARBA00022692"/>
    </source>
</evidence>
<dbReference type="SUPFAM" id="SSF55874">
    <property type="entry name" value="ATPase domain of HSP90 chaperone/DNA topoisomerase II/histidine kinase"/>
    <property type="match status" value="1"/>
</dbReference>
<evidence type="ECO:0000259" key="13">
    <source>
        <dbReference type="PROSITE" id="PS50109"/>
    </source>
</evidence>
<evidence type="ECO:0000313" key="16">
    <source>
        <dbReference type="Proteomes" id="UP000676325"/>
    </source>
</evidence>
<evidence type="ECO:0000256" key="9">
    <source>
        <dbReference type="ARBA" id="ARBA00023012"/>
    </source>
</evidence>
<dbReference type="Pfam" id="PF02518">
    <property type="entry name" value="HATPase_c"/>
    <property type="match status" value="1"/>
</dbReference>
<dbReference type="GO" id="GO:0005886">
    <property type="term" value="C:plasma membrane"/>
    <property type="evidence" value="ECO:0007669"/>
    <property type="project" value="UniProtKB-SubCell"/>
</dbReference>
<dbReference type="EC" id="2.7.13.3" evidence="3"/>
<evidence type="ECO:0000256" key="5">
    <source>
        <dbReference type="ARBA" id="ARBA00022679"/>
    </source>
</evidence>
<comment type="subcellular location">
    <subcellularLocation>
        <location evidence="2">Cell membrane</location>
    </subcellularLocation>
</comment>
<dbReference type="Pfam" id="PF00512">
    <property type="entry name" value="HisKA"/>
    <property type="match status" value="1"/>
</dbReference>
<dbReference type="PROSITE" id="PS50109">
    <property type="entry name" value="HIS_KIN"/>
    <property type="match status" value="1"/>
</dbReference>
<protein>
    <recommendedName>
        <fullName evidence="3">histidine kinase</fullName>
        <ecNumber evidence="3">2.7.13.3</ecNumber>
    </recommendedName>
</protein>
<evidence type="ECO:0000256" key="8">
    <source>
        <dbReference type="ARBA" id="ARBA00022989"/>
    </source>
</evidence>
<keyword evidence="9" id="KW-0902">Two-component regulatory system</keyword>
<evidence type="ECO:0000256" key="7">
    <source>
        <dbReference type="ARBA" id="ARBA00022777"/>
    </source>
</evidence>
<dbReference type="CDD" id="cd00082">
    <property type="entry name" value="HisKA"/>
    <property type="match status" value="1"/>
</dbReference>
<evidence type="ECO:0000313" key="15">
    <source>
        <dbReference type="EMBL" id="MBR7825041.1"/>
    </source>
</evidence>
<dbReference type="AlphaFoldDB" id="A0A941IIS1"/>
<evidence type="ECO:0000256" key="4">
    <source>
        <dbReference type="ARBA" id="ARBA00022553"/>
    </source>
</evidence>
<dbReference type="InterPro" id="IPR003660">
    <property type="entry name" value="HAMP_dom"/>
</dbReference>
<keyword evidence="6 12" id="KW-0812">Transmembrane</keyword>